<reference evidence="4 5" key="2">
    <citation type="submission" date="2011-08" db="EMBL/GenBank/DDBJ databases">
        <title>The Genome Sequence of Eubacteriaceae bacterium CM5.</title>
        <authorList>
            <consortium name="The Broad Institute Genome Sequencing Platform"/>
            <person name="Earl A."/>
            <person name="Ward D."/>
            <person name="Feldgarden M."/>
            <person name="Gevers D."/>
            <person name="Sizova M."/>
            <person name="Hazen A."/>
            <person name="Epstein S."/>
            <person name="Young S.K."/>
            <person name="Zeng Q."/>
            <person name="Gargeya S."/>
            <person name="Fitzgerald M."/>
            <person name="Haas B."/>
            <person name="Abouelleil A."/>
            <person name="Alvarado L."/>
            <person name="Arachchi H.M."/>
            <person name="Berlin A."/>
            <person name="Brown A."/>
            <person name="Chapman S.B."/>
            <person name="Chen Z."/>
            <person name="Dunbar C."/>
            <person name="Freedman E."/>
            <person name="Gearin G."/>
            <person name="Gellesch M."/>
            <person name="Goldberg J."/>
            <person name="Griggs A."/>
            <person name="Gujja S."/>
            <person name="Heiman D."/>
            <person name="Howarth C."/>
            <person name="Larson L."/>
            <person name="Lui A."/>
            <person name="MacDonald P.J.P."/>
            <person name="Montmayeur A."/>
            <person name="Murphy C."/>
            <person name="Neiman D."/>
            <person name="Pearson M."/>
            <person name="Priest M."/>
            <person name="Roberts A."/>
            <person name="Saif S."/>
            <person name="Shea T."/>
            <person name="Shenoy N."/>
            <person name="Sisk P."/>
            <person name="Stolte C."/>
            <person name="Sykes S."/>
            <person name="Wortman J."/>
            <person name="Nusbaum C."/>
            <person name="Birren B."/>
        </authorList>
    </citation>
    <scope>NUCLEOTIDE SEQUENCE [LARGE SCALE GENOMIC DNA]</scope>
    <source>
        <strain evidence="4 5">CM5</strain>
    </source>
</reference>
<dbReference type="InterPro" id="IPR052928">
    <property type="entry name" value="Desiccation-related_membrane"/>
</dbReference>
<evidence type="ECO:0000256" key="2">
    <source>
        <dbReference type="SAM" id="Phobius"/>
    </source>
</evidence>
<accession>G9WZ75</accession>
<comment type="caution">
    <text evidence="3">The sequence shown here is derived from an EMBL/GenBank/DDBJ whole genome shotgun (WGS) entry which is preliminary data.</text>
</comment>
<gene>
    <name evidence="4" type="ORF">HMPREF9628_01043</name>
    <name evidence="3" type="ORF">HMPREF9629_01476</name>
</gene>
<dbReference type="PANTHER" id="PTHR35792">
    <property type="entry name" value="GENERAL STRESS PROTEIN"/>
    <property type="match status" value="1"/>
</dbReference>
<reference evidence="3 6" key="1">
    <citation type="submission" date="2011-08" db="EMBL/GenBank/DDBJ databases">
        <title>The Genome Sequence of Eubacteriaceae bacterium ACC19a.</title>
        <authorList>
            <consortium name="The Broad Institute Genome Sequencing Platform"/>
            <person name="Earl A."/>
            <person name="Ward D."/>
            <person name="Feldgarden M."/>
            <person name="Gevers D."/>
            <person name="Sizova M."/>
            <person name="Hazen A."/>
            <person name="Epstein S."/>
            <person name="Young S.K."/>
            <person name="Zeng Q."/>
            <person name="Gargeya S."/>
            <person name="Fitzgerald M."/>
            <person name="Haas B."/>
            <person name="Abouelleil A."/>
            <person name="Alvarado L."/>
            <person name="Arachchi H.M."/>
            <person name="Berlin A."/>
            <person name="Brown A."/>
            <person name="Chapman S.B."/>
            <person name="Chen Z."/>
            <person name="Dunbar C."/>
            <person name="Freedman E."/>
            <person name="Gearin G."/>
            <person name="Gellesch M."/>
            <person name="Goldberg J."/>
            <person name="Griggs A."/>
            <person name="Gujja S."/>
            <person name="Heiman D."/>
            <person name="Howarth C."/>
            <person name="Larson L."/>
            <person name="Lui A."/>
            <person name="MacDonald P.J.P."/>
            <person name="Montmayeur A."/>
            <person name="Murphy C."/>
            <person name="Neiman D."/>
            <person name="Pearson M."/>
            <person name="Priest M."/>
            <person name="Roberts A."/>
            <person name="Saif S."/>
            <person name="Shea T."/>
            <person name="Shenoy N."/>
            <person name="Sisk P."/>
            <person name="Stolte C."/>
            <person name="Sykes S."/>
            <person name="Wortman J."/>
            <person name="Nusbaum C."/>
            <person name="Birren B."/>
        </authorList>
    </citation>
    <scope>NUCLEOTIDE SEQUENCE [LARGE SCALE GENOMIC DNA]</scope>
    <source>
        <strain evidence="3 6">ACC19a</strain>
    </source>
</reference>
<keyword evidence="2" id="KW-0472">Membrane</keyword>
<sequence length="79" mass="8618">MRRTNCETNLFAIVGATAIGAIIGVAFGLMFAPKSGNELREQLVTSGKDLVNKNKSKKDSFFDEDDEDIDEIGDFSDSI</sequence>
<feature type="region of interest" description="Disordered" evidence="1">
    <location>
        <begin position="58"/>
        <end position="79"/>
    </location>
</feature>
<dbReference type="BioCyc" id="EBAC796937-HMP:GMGH-1481-MONOMER"/>
<keyword evidence="2" id="KW-0812">Transmembrane</keyword>
<proteinExistence type="predicted"/>
<keyword evidence="2" id="KW-1133">Transmembrane helix</keyword>
<dbReference type="RefSeq" id="WP_009525706.1">
    <property type="nucleotide sequence ID" value="NZ_JBQMYE010000217.1"/>
</dbReference>
<dbReference type="HOGENOM" id="CLU_2602923_0_0_9"/>
<feature type="compositionally biased region" description="Acidic residues" evidence="1">
    <location>
        <begin position="62"/>
        <end position="79"/>
    </location>
</feature>
<dbReference type="EMBL" id="AFZE01000006">
    <property type="protein sequence ID" value="EHL16051.1"/>
    <property type="molecule type" value="Genomic_DNA"/>
</dbReference>
<feature type="transmembrane region" description="Helical" evidence="2">
    <location>
        <begin position="12"/>
        <end position="32"/>
    </location>
</feature>
<dbReference type="InterPro" id="IPR024623">
    <property type="entry name" value="YtxH"/>
</dbReference>
<evidence type="ECO:0008006" key="7">
    <source>
        <dbReference type="Google" id="ProtNLM"/>
    </source>
</evidence>
<evidence type="ECO:0000313" key="3">
    <source>
        <dbReference type="EMBL" id="EHL16051.1"/>
    </source>
</evidence>
<dbReference type="AlphaFoldDB" id="G9WZ75"/>
<dbReference type="Proteomes" id="UP000006437">
    <property type="component" value="Unassembled WGS sequence"/>
</dbReference>
<dbReference type="Proteomes" id="UP000003379">
    <property type="component" value="Unassembled WGS sequence"/>
</dbReference>
<evidence type="ECO:0000313" key="4">
    <source>
        <dbReference type="EMBL" id="EHL20046.1"/>
    </source>
</evidence>
<evidence type="ECO:0000256" key="1">
    <source>
        <dbReference type="SAM" id="MobiDB-lite"/>
    </source>
</evidence>
<evidence type="ECO:0000313" key="5">
    <source>
        <dbReference type="Proteomes" id="UP000003379"/>
    </source>
</evidence>
<dbReference type="Pfam" id="PF12732">
    <property type="entry name" value="YtxH"/>
    <property type="match status" value="1"/>
</dbReference>
<dbReference type="PANTHER" id="PTHR35792:SF1">
    <property type="entry name" value="SLL0268 PROTEIN"/>
    <property type="match status" value="1"/>
</dbReference>
<protein>
    <recommendedName>
        <fullName evidence="7">YtxH-like protein</fullName>
    </recommendedName>
</protein>
<organism evidence="3 6">
    <name type="scientific">Peptoanaerobacter stomatis</name>
    <dbReference type="NCBI Taxonomy" id="796937"/>
    <lineage>
        <taxon>Bacteria</taxon>
        <taxon>Bacillati</taxon>
        <taxon>Bacillota</taxon>
        <taxon>Clostridia</taxon>
        <taxon>Peptostreptococcales</taxon>
        <taxon>Filifactoraceae</taxon>
        <taxon>Peptoanaerobacter</taxon>
    </lineage>
</organism>
<name>G9WZ75_9FIRM</name>
<dbReference type="EMBL" id="AFZG01000012">
    <property type="protein sequence ID" value="EHL20046.1"/>
    <property type="molecule type" value="Genomic_DNA"/>
</dbReference>
<accession>G9XAM6</accession>
<evidence type="ECO:0000313" key="6">
    <source>
        <dbReference type="Proteomes" id="UP000006437"/>
    </source>
</evidence>